<feature type="domain" description="DNA-directed RNA polymerase RpoA/D/Rpb3-type" evidence="3">
    <location>
        <begin position="248"/>
        <end position="478"/>
    </location>
</feature>
<dbReference type="Pfam" id="PF01000">
    <property type="entry name" value="RNA_pol_A_bac"/>
    <property type="match status" value="1"/>
</dbReference>
<dbReference type="EMBL" id="BLIY01000020">
    <property type="protein sequence ID" value="GFE55350.1"/>
    <property type="molecule type" value="Genomic_DNA"/>
</dbReference>
<dbReference type="GO" id="GO:0003899">
    <property type="term" value="F:DNA-directed RNA polymerase activity"/>
    <property type="evidence" value="ECO:0007669"/>
    <property type="project" value="InterPro"/>
</dbReference>
<dbReference type="InterPro" id="IPR036603">
    <property type="entry name" value="RBP11-like"/>
</dbReference>
<proteinExistence type="predicted"/>
<evidence type="ECO:0000313" key="5">
    <source>
        <dbReference type="Proteomes" id="UP001057455"/>
    </source>
</evidence>
<keyword evidence="1" id="KW-0240">DNA-directed RNA polymerase</keyword>
<dbReference type="SUPFAM" id="SSF56553">
    <property type="entry name" value="Insert subdomain of RNA polymerase alpha subunit"/>
    <property type="match status" value="1"/>
</dbReference>
<dbReference type="InterPro" id="IPR011262">
    <property type="entry name" value="DNA-dir_RNA_pol_insert"/>
</dbReference>
<dbReference type="InterPro" id="IPR036643">
    <property type="entry name" value="RNApol_insert_sf"/>
</dbReference>
<dbReference type="GO" id="GO:0000166">
    <property type="term" value="F:nucleotide binding"/>
    <property type="evidence" value="ECO:0007669"/>
    <property type="project" value="InterPro"/>
</dbReference>
<dbReference type="SMART" id="SM00662">
    <property type="entry name" value="RPOLD"/>
    <property type="match status" value="1"/>
</dbReference>
<dbReference type="SUPFAM" id="SSF55257">
    <property type="entry name" value="RBP11-like subunits of RNA polymerase"/>
    <property type="match status" value="1"/>
</dbReference>
<protein>
    <submittedName>
        <fullName evidence="4">DNA-directed RNA alpha subunit</fullName>
    </submittedName>
</protein>
<dbReference type="InterPro" id="IPR011263">
    <property type="entry name" value="DNA-dir_RNA_pol_RpoA/D/Rpb3"/>
</dbReference>
<dbReference type="SUPFAM" id="SSF47794">
    <property type="entry name" value="Rad51 N-terminal domain-like"/>
    <property type="match status" value="1"/>
</dbReference>
<dbReference type="Gene3D" id="3.30.1360.10">
    <property type="entry name" value="RNA polymerase, RBP11-like subunit"/>
    <property type="match status" value="1"/>
</dbReference>
<organism evidence="4 5">
    <name type="scientific">Babesia ovis</name>
    <dbReference type="NCBI Taxonomy" id="5869"/>
    <lineage>
        <taxon>Eukaryota</taxon>
        <taxon>Sar</taxon>
        <taxon>Alveolata</taxon>
        <taxon>Apicomplexa</taxon>
        <taxon>Aconoidasida</taxon>
        <taxon>Piroplasmida</taxon>
        <taxon>Babesiidae</taxon>
        <taxon>Babesia</taxon>
    </lineage>
</organism>
<dbReference type="Proteomes" id="UP001057455">
    <property type="component" value="Unassembled WGS sequence"/>
</dbReference>
<evidence type="ECO:0000256" key="1">
    <source>
        <dbReference type="ARBA" id="ARBA00022478"/>
    </source>
</evidence>
<evidence type="ECO:0000256" key="2">
    <source>
        <dbReference type="ARBA" id="ARBA00023163"/>
    </source>
</evidence>
<sequence>MWSSGAELSKQRQVGLWSAELWVLVSQHVGEFLASCCGLLDVFMQHPQSLGFDECAGEQSVLWWADSRLWALNPENAELHPEALSHVEPTISEEREAELKRLGIIEGNSKTWRNWHVMNQGQWPDIGEQLQPPSEPNPALTEPYALRKPLEYWGFMRGVDTNIESYPVVWEFYKDTYGKIDVAEHGGNNPLFCPSMYQPTWDVDRDRDGLGYNDCRLFTGWIGLDVDSPTKVKTASDLITIPDTGRLYQKFYLGPYPITMGWTLGSLLKVLSLSRSPGHGIVAVKIHNMREDTTIEGVEDDLLNIALNLNDVALETLKPGEEARVRTVIKGPAMVCAGSLEWPSFVRIASPDTYITRVNEGATLDIELKIEWGRGVWLADNKGLYRQEEAADSICMKRRRIKEVDEEDFYPTTTFFGGCRMVRLAVHKLLGQRWDVISSTCPDPREQLVVEIWTDRSTTPKAALEFGLMESLAWIRELKRQLTQDADFDGEDEQLRDTWEKIDKYKSLEYRQKMMGGPPTYNLHEVGAIPGLKESDCQYVGTPDDVKLVPQAPYSLPRIPPPRPEQDSLEWLATDLQSEEYSDPSTINACNFEKFVPQPEDAATNVDLSILPVSREVINSLRLCGFNTVGDIVQMPVDKLEEYPGVSPEDARLIFEFIDTNLRIKPN</sequence>
<name>A0A9W5WVR7_BABOV</name>
<comment type="caution">
    <text evidence="4">The sequence shown here is derived from an EMBL/GenBank/DDBJ whole genome shotgun (WGS) entry which is preliminary data.</text>
</comment>
<dbReference type="AlphaFoldDB" id="A0A9W5WVR7"/>
<dbReference type="OrthoDB" id="360088at2759"/>
<evidence type="ECO:0000313" key="4">
    <source>
        <dbReference type="EMBL" id="GFE55350.1"/>
    </source>
</evidence>
<keyword evidence="2" id="KW-0804">Transcription</keyword>
<keyword evidence="5" id="KW-1185">Reference proteome</keyword>
<evidence type="ECO:0000259" key="3">
    <source>
        <dbReference type="SMART" id="SM00662"/>
    </source>
</evidence>
<dbReference type="Gene3D" id="2.170.120.12">
    <property type="entry name" value="DNA-directed RNA polymerase, insert domain"/>
    <property type="match status" value="1"/>
</dbReference>
<gene>
    <name evidence="4" type="ORF">BaOVIS_027540</name>
</gene>
<dbReference type="GO" id="GO:0006351">
    <property type="term" value="P:DNA-templated transcription"/>
    <property type="evidence" value="ECO:0007669"/>
    <property type="project" value="InterPro"/>
</dbReference>
<accession>A0A9W5WVR7</accession>
<dbReference type="InterPro" id="IPR010995">
    <property type="entry name" value="DNA_repair_Rad51/TF_NusA_a-hlx"/>
</dbReference>
<reference evidence="4" key="1">
    <citation type="submission" date="2019-12" db="EMBL/GenBank/DDBJ databases">
        <title>Genome sequence of Babesia ovis.</title>
        <authorList>
            <person name="Yamagishi J."/>
            <person name="Sevinc F."/>
            <person name="Xuan X."/>
        </authorList>
    </citation>
    <scope>NUCLEOTIDE SEQUENCE</scope>
    <source>
        <strain evidence="4">Selcuk</strain>
    </source>
</reference>
<dbReference type="GO" id="GO:0046983">
    <property type="term" value="F:protein dimerization activity"/>
    <property type="evidence" value="ECO:0007669"/>
    <property type="project" value="InterPro"/>
</dbReference>
<dbReference type="GO" id="GO:0000428">
    <property type="term" value="C:DNA-directed RNA polymerase complex"/>
    <property type="evidence" value="ECO:0007669"/>
    <property type="project" value="UniProtKB-KW"/>
</dbReference>